<organism evidence="1 2">
    <name type="scientific">Patellaria atrata CBS 101060</name>
    <dbReference type="NCBI Taxonomy" id="1346257"/>
    <lineage>
        <taxon>Eukaryota</taxon>
        <taxon>Fungi</taxon>
        <taxon>Dikarya</taxon>
        <taxon>Ascomycota</taxon>
        <taxon>Pezizomycotina</taxon>
        <taxon>Dothideomycetes</taxon>
        <taxon>Dothideomycetes incertae sedis</taxon>
        <taxon>Patellariales</taxon>
        <taxon>Patellariaceae</taxon>
        <taxon>Patellaria</taxon>
    </lineage>
</organism>
<gene>
    <name evidence="1" type="ORF">M501DRAFT_1057752</name>
</gene>
<comment type="caution">
    <text evidence="1">The sequence shown here is derived from an EMBL/GenBank/DDBJ whole genome shotgun (WGS) entry which is preliminary data.</text>
</comment>
<dbReference type="Proteomes" id="UP000799429">
    <property type="component" value="Unassembled WGS sequence"/>
</dbReference>
<proteinExistence type="predicted"/>
<evidence type="ECO:0000313" key="1">
    <source>
        <dbReference type="EMBL" id="KAF2838468.1"/>
    </source>
</evidence>
<dbReference type="AlphaFoldDB" id="A0A9P4VP64"/>
<sequence length="685" mass="74615">MALQTPILSSDKLLSTSSRITTSVGGWRTVTEGQLNLGEPRVRAALQALARKNPDLVNEVEGEDPEAKDPLTKALAVDLTGDIDGASESESQENDNSKSTVIFGNRELIDGQGDGKTVQEITNFKTLPKSVIQKAAEAAKAAVVTEKDGDDTTRFENTSLKNDSGKISMIFAVTQGLLNFNLNFLHIFNPELQSFKFPPGSNGEGGVNGDEEGIEVDLLAPEISLDVDDFGAGEALYYMKFGENGSCKLRNGSDFVTVSTKSWVFVFQVNIALKDIDPTSDEYKNIKEKFGKPGDYRISRLFADLTTADIISPKLDLCEFGDYTFTSSTMFSFKMLMLRWMQAAQDSGGSLLGYSITTSNPSSVNTLPPSFPPTDQAFQIYPYIEPGKNQPTDGRGSVGDKNMIVYLNMTGGKAFPEPKMLPYSGNWCSKSIPATMAISGDIFFTDFLLPKLAILNKATYIEAVSAKAEIKGIKFSVSYSHGFKSRSDFGKWVPSSRISPQGTMPAWKWTVGNSKTHKTGGALNNLRATIEVSHTNWVYFNPGTNKVILEGFTRLLEKSELKTIGISQNGSAEVIRRFKYTIELKSVLNGNLSLDLPLPSGAVTVEVNTDKTFLQPASLVNSLGSQMRDNLVKNNDLKEASEKLRDSLESIGAFVVPGAGTLLMKDPIFNSENDLLIAAEYDGVD</sequence>
<name>A0A9P4VP64_9PEZI</name>
<dbReference type="EMBL" id="MU006096">
    <property type="protein sequence ID" value="KAF2838468.1"/>
    <property type="molecule type" value="Genomic_DNA"/>
</dbReference>
<accession>A0A9P4VP64</accession>
<protein>
    <submittedName>
        <fullName evidence="1">Uncharacterized protein</fullName>
    </submittedName>
</protein>
<keyword evidence="2" id="KW-1185">Reference proteome</keyword>
<evidence type="ECO:0000313" key="2">
    <source>
        <dbReference type="Proteomes" id="UP000799429"/>
    </source>
</evidence>
<dbReference type="OrthoDB" id="5429442at2759"/>
<reference evidence="1" key="1">
    <citation type="journal article" date="2020" name="Stud. Mycol.">
        <title>101 Dothideomycetes genomes: a test case for predicting lifestyles and emergence of pathogens.</title>
        <authorList>
            <person name="Haridas S."/>
            <person name="Albert R."/>
            <person name="Binder M."/>
            <person name="Bloem J."/>
            <person name="Labutti K."/>
            <person name="Salamov A."/>
            <person name="Andreopoulos B."/>
            <person name="Baker S."/>
            <person name="Barry K."/>
            <person name="Bills G."/>
            <person name="Bluhm B."/>
            <person name="Cannon C."/>
            <person name="Castanera R."/>
            <person name="Culley D."/>
            <person name="Daum C."/>
            <person name="Ezra D."/>
            <person name="Gonzalez J."/>
            <person name="Henrissat B."/>
            <person name="Kuo A."/>
            <person name="Liang C."/>
            <person name="Lipzen A."/>
            <person name="Lutzoni F."/>
            <person name="Magnuson J."/>
            <person name="Mondo S."/>
            <person name="Nolan M."/>
            <person name="Ohm R."/>
            <person name="Pangilinan J."/>
            <person name="Park H.-J."/>
            <person name="Ramirez L."/>
            <person name="Alfaro M."/>
            <person name="Sun H."/>
            <person name="Tritt A."/>
            <person name="Yoshinaga Y."/>
            <person name="Zwiers L.-H."/>
            <person name="Turgeon B."/>
            <person name="Goodwin S."/>
            <person name="Spatafora J."/>
            <person name="Crous P."/>
            <person name="Grigoriev I."/>
        </authorList>
    </citation>
    <scope>NUCLEOTIDE SEQUENCE</scope>
    <source>
        <strain evidence="1">CBS 101060</strain>
    </source>
</reference>